<dbReference type="OrthoDB" id="9787061at2"/>
<evidence type="ECO:0000256" key="3">
    <source>
        <dbReference type="ARBA" id="ARBA00023315"/>
    </source>
</evidence>
<evidence type="ECO:0000256" key="1">
    <source>
        <dbReference type="ARBA" id="ARBA00004821"/>
    </source>
</evidence>
<comment type="miscellaneous">
    <text evidence="5">In the reaction, the free carboxyl group of octanoic acid is attached via an amide linkage to the epsilon-amino group of a specific lysine residue of lipoyl domains of lipoate-dependent enzymes.</text>
</comment>
<evidence type="ECO:0000256" key="5">
    <source>
        <dbReference type="HAMAP-Rule" id="MF_00013"/>
    </source>
</evidence>
<name>M5Q1R6_DESAF</name>
<feature type="binding site" evidence="5 8">
    <location>
        <begin position="72"/>
        <end position="79"/>
    </location>
    <ligand>
        <name>substrate</name>
    </ligand>
</feature>
<feature type="binding site" evidence="5 8">
    <location>
        <begin position="139"/>
        <end position="141"/>
    </location>
    <ligand>
        <name>substrate</name>
    </ligand>
</feature>
<feature type="domain" description="BPL/LPL catalytic" evidence="10">
    <location>
        <begin position="27"/>
        <end position="209"/>
    </location>
</feature>
<feature type="site" description="Lowers pKa of active site Cys" evidence="5 9">
    <location>
        <position position="136"/>
    </location>
</feature>
<dbReference type="GO" id="GO:0005737">
    <property type="term" value="C:cytoplasm"/>
    <property type="evidence" value="ECO:0007669"/>
    <property type="project" value="UniProtKB-SubCell"/>
</dbReference>
<dbReference type="Gene3D" id="3.30.930.10">
    <property type="entry name" value="Bira Bifunctional Protein, Domain 2"/>
    <property type="match status" value="1"/>
</dbReference>
<dbReference type="NCBIfam" id="TIGR00214">
    <property type="entry name" value="lipB"/>
    <property type="match status" value="1"/>
</dbReference>
<dbReference type="AlphaFoldDB" id="M5Q1R6"/>
<evidence type="ECO:0000256" key="9">
    <source>
        <dbReference type="PIRSR" id="PIRSR016262-3"/>
    </source>
</evidence>
<protein>
    <recommendedName>
        <fullName evidence="5 6">Octanoyltransferase</fullName>
        <ecNumber evidence="5 6">2.3.1.181</ecNumber>
    </recommendedName>
    <alternativeName>
        <fullName evidence="5">Lipoate-protein ligase B</fullName>
    </alternativeName>
    <alternativeName>
        <fullName evidence="5">Lipoyl/octanoyl transferase</fullName>
    </alternativeName>
    <alternativeName>
        <fullName evidence="5">Octanoyl-[acyl-carrier-protein]-protein N-octanoyltransferase</fullName>
    </alternativeName>
</protein>
<dbReference type="GO" id="GO:0016874">
    <property type="term" value="F:ligase activity"/>
    <property type="evidence" value="ECO:0007669"/>
    <property type="project" value="UniProtKB-KW"/>
</dbReference>
<keyword evidence="5" id="KW-0963">Cytoplasm</keyword>
<dbReference type="InterPro" id="IPR000544">
    <property type="entry name" value="Octanoyltransferase"/>
</dbReference>
<dbReference type="Pfam" id="PF21948">
    <property type="entry name" value="LplA-B_cat"/>
    <property type="match status" value="1"/>
</dbReference>
<comment type="subcellular location">
    <subcellularLocation>
        <location evidence="5">Cytoplasm</location>
    </subcellularLocation>
</comment>
<dbReference type="EMBL" id="AOSV01000027">
    <property type="protein sequence ID" value="EMG36783.1"/>
    <property type="molecule type" value="Genomic_DNA"/>
</dbReference>
<dbReference type="PANTHER" id="PTHR10993:SF7">
    <property type="entry name" value="LIPOYLTRANSFERASE 2, MITOCHONDRIAL-RELATED"/>
    <property type="match status" value="1"/>
</dbReference>
<dbReference type="Proteomes" id="UP000011922">
    <property type="component" value="Unassembled WGS sequence"/>
</dbReference>
<comment type="similarity">
    <text evidence="5 6">Belongs to the LipB family.</text>
</comment>
<gene>
    <name evidence="5" type="primary">lipB</name>
    <name evidence="11" type="ORF">PCS_02479</name>
</gene>
<evidence type="ECO:0000256" key="2">
    <source>
        <dbReference type="ARBA" id="ARBA00022679"/>
    </source>
</evidence>
<dbReference type="EC" id="2.3.1.181" evidence="5 6"/>
<dbReference type="PATRIC" id="fig|1262666.3.peg.2524"/>
<reference evidence="11 12" key="1">
    <citation type="journal article" date="2013" name="Genome Announc.">
        <title>Draft Genome Sequence for Desulfovibrio africanus Strain PCS.</title>
        <authorList>
            <person name="Brown S.D."/>
            <person name="Utturkar S.M."/>
            <person name="Arkin A.P."/>
            <person name="Deutschbauer A.M."/>
            <person name="Elias D.A."/>
            <person name="Hazen T.C."/>
            <person name="Chakraborty R."/>
        </authorList>
    </citation>
    <scope>NUCLEOTIDE SEQUENCE [LARGE SCALE GENOMIC DNA]</scope>
    <source>
        <strain evidence="11 12">PCS</strain>
    </source>
</reference>
<dbReference type="CDD" id="cd16444">
    <property type="entry name" value="LipB"/>
    <property type="match status" value="1"/>
</dbReference>
<evidence type="ECO:0000256" key="6">
    <source>
        <dbReference type="PIRNR" id="PIRNR016262"/>
    </source>
</evidence>
<dbReference type="SUPFAM" id="SSF55681">
    <property type="entry name" value="Class II aaRS and biotin synthetases"/>
    <property type="match status" value="1"/>
</dbReference>
<organism evidence="11 12">
    <name type="scientific">Desulfocurvibacter africanus PCS</name>
    <dbReference type="NCBI Taxonomy" id="1262666"/>
    <lineage>
        <taxon>Bacteria</taxon>
        <taxon>Pseudomonadati</taxon>
        <taxon>Thermodesulfobacteriota</taxon>
        <taxon>Desulfovibrionia</taxon>
        <taxon>Desulfovibrionales</taxon>
        <taxon>Desulfovibrionaceae</taxon>
        <taxon>Desulfocurvibacter</taxon>
    </lineage>
</organism>
<comment type="catalytic activity">
    <reaction evidence="5 6">
        <text>octanoyl-[ACP] + L-lysyl-[protein] = N(6)-octanoyl-L-lysyl-[protein] + holo-[ACP] + H(+)</text>
        <dbReference type="Rhea" id="RHEA:17665"/>
        <dbReference type="Rhea" id="RHEA-COMP:9636"/>
        <dbReference type="Rhea" id="RHEA-COMP:9685"/>
        <dbReference type="Rhea" id="RHEA-COMP:9752"/>
        <dbReference type="Rhea" id="RHEA-COMP:9928"/>
        <dbReference type="ChEBI" id="CHEBI:15378"/>
        <dbReference type="ChEBI" id="CHEBI:29969"/>
        <dbReference type="ChEBI" id="CHEBI:64479"/>
        <dbReference type="ChEBI" id="CHEBI:78463"/>
        <dbReference type="ChEBI" id="CHEBI:78809"/>
        <dbReference type="EC" id="2.3.1.181"/>
    </reaction>
</comment>
<comment type="function">
    <text evidence="4 5 6">Catalyzes the transfer of endogenously produced octanoic acid from octanoyl-acyl-carrier-protein onto the lipoyl domains of lipoate-dependent enzymes. Lipoyl-ACP can also act as a substrate although octanoyl-ACP is likely to be the physiological substrate.</text>
</comment>
<dbReference type="GO" id="GO:0009249">
    <property type="term" value="P:protein lipoylation"/>
    <property type="evidence" value="ECO:0007669"/>
    <property type="project" value="InterPro"/>
</dbReference>
<evidence type="ECO:0000259" key="10">
    <source>
        <dbReference type="PROSITE" id="PS51733"/>
    </source>
</evidence>
<comment type="pathway">
    <text evidence="1 5 6">Protein modification; protein lipoylation via endogenous pathway; protein N(6)-(lipoyl)lysine from octanoyl-[acyl-carrier-protein]: step 1/2.</text>
</comment>
<evidence type="ECO:0000256" key="4">
    <source>
        <dbReference type="ARBA" id="ARBA00024732"/>
    </source>
</evidence>
<dbReference type="PROSITE" id="PS51733">
    <property type="entry name" value="BPL_LPL_CATALYTIC"/>
    <property type="match status" value="1"/>
</dbReference>
<feature type="active site" description="Acyl-thioester intermediate" evidence="5 7">
    <location>
        <position position="170"/>
    </location>
</feature>
<dbReference type="PIRSF" id="PIRSF016262">
    <property type="entry name" value="LPLase"/>
    <property type="match status" value="1"/>
</dbReference>
<keyword evidence="3 5" id="KW-0012">Acyltransferase</keyword>
<dbReference type="HAMAP" id="MF_00013">
    <property type="entry name" value="LipB"/>
    <property type="match status" value="1"/>
</dbReference>
<dbReference type="InterPro" id="IPR045864">
    <property type="entry name" value="aa-tRNA-synth_II/BPL/LPL"/>
</dbReference>
<dbReference type="UniPathway" id="UPA00538">
    <property type="reaction ID" value="UER00592"/>
</dbReference>
<dbReference type="PROSITE" id="PS01313">
    <property type="entry name" value="LIPB"/>
    <property type="match status" value="1"/>
</dbReference>
<dbReference type="GO" id="GO:0033819">
    <property type="term" value="F:lipoyl(octanoyl) transferase activity"/>
    <property type="evidence" value="ECO:0007669"/>
    <property type="project" value="UniProtKB-EC"/>
</dbReference>
<feature type="binding site" evidence="5 8">
    <location>
        <begin position="152"/>
        <end position="154"/>
    </location>
    <ligand>
        <name>substrate</name>
    </ligand>
</feature>
<evidence type="ECO:0000313" key="12">
    <source>
        <dbReference type="Proteomes" id="UP000011922"/>
    </source>
</evidence>
<evidence type="ECO:0000256" key="8">
    <source>
        <dbReference type="PIRSR" id="PIRSR016262-2"/>
    </source>
</evidence>
<dbReference type="PANTHER" id="PTHR10993">
    <property type="entry name" value="OCTANOYLTRANSFERASE"/>
    <property type="match status" value="1"/>
</dbReference>
<keyword evidence="11" id="KW-0436">Ligase</keyword>
<dbReference type="RefSeq" id="WP_005987640.1">
    <property type="nucleotide sequence ID" value="NZ_AOSV01000027.1"/>
</dbReference>
<accession>M5Q1R6</accession>
<proteinExistence type="inferred from homology"/>
<dbReference type="InterPro" id="IPR020605">
    <property type="entry name" value="Octanoyltransferase_CS"/>
</dbReference>
<evidence type="ECO:0000313" key="11">
    <source>
        <dbReference type="EMBL" id="EMG36783.1"/>
    </source>
</evidence>
<keyword evidence="2 5" id="KW-0808">Transferase</keyword>
<dbReference type="InterPro" id="IPR004143">
    <property type="entry name" value="BPL_LPL_catalytic"/>
</dbReference>
<evidence type="ECO:0000256" key="7">
    <source>
        <dbReference type="PIRSR" id="PIRSR016262-1"/>
    </source>
</evidence>
<sequence length="215" mass="23326">MIVRGLGLVPYGEAEVLQLERLAEVAAGAEETLFLLEHPKVVTVGRHGGEEHLHVPASALTGLGVGYVRSARGGKITCHFPGQLVAYPIVRLDRRPGGVRRFVTLLEDTAIGLLAGYGITARRFDDRPGVWTERGKIASVGIAVRRWTTWHGLSLNVAADTSLFELITLCGLSGVRPASMEGELGRRVDMDEVRHDFGERFVRGFAQTLAHPALA</sequence>
<comment type="caution">
    <text evidence="11">The sequence shown here is derived from an EMBL/GenBank/DDBJ whole genome shotgun (WGS) entry which is preliminary data.</text>
</comment>